<proteinExistence type="predicted"/>
<evidence type="ECO:0000256" key="1">
    <source>
        <dbReference type="SAM" id="Phobius"/>
    </source>
</evidence>
<feature type="transmembrane region" description="Helical" evidence="1">
    <location>
        <begin position="120"/>
        <end position="138"/>
    </location>
</feature>
<dbReference type="EMBL" id="JBEWZI010000005">
    <property type="protein sequence ID" value="MET7013827.1"/>
    <property type="molecule type" value="Genomic_DNA"/>
</dbReference>
<keyword evidence="1" id="KW-1133">Transmembrane helix</keyword>
<feature type="transmembrane region" description="Helical" evidence="1">
    <location>
        <begin position="212"/>
        <end position="231"/>
    </location>
</feature>
<keyword evidence="1" id="KW-0812">Transmembrane</keyword>
<reference evidence="2 3" key="1">
    <citation type="submission" date="2024-07" db="EMBL/GenBank/DDBJ databases">
        <title>Uliginosibacterium flavum JJ3220;KACC:17644.</title>
        <authorList>
            <person name="Kim M.K."/>
        </authorList>
    </citation>
    <scope>NUCLEOTIDE SEQUENCE [LARGE SCALE GENOMIC DNA]</scope>
    <source>
        <strain evidence="2 3">KACC:17644</strain>
    </source>
</reference>
<feature type="transmembrane region" description="Helical" evidence="1">
    <location>
        <begin position="97"/>
        <end position="114"/>
    </location>
</feature>
<evidence type="ECO:0000313" key="2">
    <source>
        <dbReference type="EMBL" id="MET7013827.1"/>
    </source>
</evidence>
<evidence type="ECO:0000313" key="3">
    <source>
        <dbReference type="Proteomes" id="UP001549691"/>
    </source>
</evidence>
<dbReference type="Proteomes" id="UP001549691">
    <property type="component" value="Unassembled WGS sequence"/>
</dbReference>
<feature type="transmembrane region" description="Helical" evidence="1">
    <location>
        <begin position="271"/>
        <end position="299"/>
    </location>
</feature>
<keyword evidence="1" id="KW-0472">Membrane</keyword>
<protein>
    <recommendedName>
        <fullName evidence="4">Glycosyltransferase RgtA/B/C/D-like domain-containing protein</fullName>
    </recommendedName>
</protein>
<feature type="transmembrane region" description="Helical" evidence="1">
    <location>
        <begin position="147"/>
        <end position="166"/>
    </location>
</feature>
<feature type="transmembrane region" description="Helical" evidence="1">
    <location>
        <begin position="356"/>
        <end position="378"/>
    </location>
</feature>
<name>A0ABV2TLC3_9RHOO</name>
<sequence>MCKLKQPLSPFPALFAGLSWPLLTGVIVFLWLILQPGLLGDSDPYWNIATGRWILDHGAVPGTEPFSHTVRGQPWVVHTWLAAVLYALAFDAGGWTGVVALAAACYAIALAALARYLLQYLLPVRALLCVAMALYLAVPHMLARPHALSLPLLVFWGIALVRAIELQRAPTLWLAVIMVLWANLHGSFPVALGLSAAFALEALLDAEATARWRIASQWGIFLALASIATLLTPHGLDGWRFVYDQHQMSFSLSTIAEWQAPTFRALEPLKIWLFVAITIALTNGLRLPPIRIALLLVLLHLALKHLRHGELLGLLAPIIVAQPLTAQWGLASAAAQMPATALDRVFTTLAQPAQNLTLALTVLMLTAVTLGVGHTSLLRPAQAITPAKAVNAALAANPPGPVLNAYEFGGYLIFAGIAPSVDSRAVYGDDFQQKISAALKQLHPNELSGLLTEYRIGWTLLPPNLPAVAAMDRMPGWRRLYADPVAVVHVRLSPNAIEQKPDRP</sequence>
<gene>
    <name evidence="2" type="ORF">ABXR19_06475</name>
</gene>
<keyword evidence="3" id="KW-1185">Reference proteome</keyword>
<feature type="transmembrane region" description="Helical" evidence="1">
    <location>
        <begin position="311"/>
        <end position="336"/>
    </location>
</feature>
<feature type="transmembrane region" description="Helical" evidence="1">
    <location>
        <begin position="172"/>
        <end position="200"/>
    </location>
</feature>
<feature type="transmembrane region" description="Helical" evidence="1">
    <location>
        <begin position="12"/>
        <end position="34"/>
    </location>
</feature>
<evidence type="ECO:0008006" key="4">
    <source>
        <dbReference type="Google" id="ProtNLM"/>
    </source>
</evidence>
<accession>A0ABV2TLC3</accession>
<dbReference type="RefSeq" id="WP_354600289.1">
    <property type="nucleotide sequence ID" value="NZ_JBEWZI010000005.1"/>
</dbReference>
<comment type="caution">
    <text evidence="2">The sequence shown here is derived from an EMBL/GenBank/DDBJ whole genome shotgun (WGS) entry which is preliminary data.</text>
</comment>
<organism evidence="2 3">
    <name type="scientific">Uliginosibacterium flavum</name>
    <dbReference type="NCBI Taxonomy" id="1396831"/>
    <lineage>
        <taxon>Bacteria</taxon>
        <taxon>Pseudomonadati</taxon>
        <taxon>Pseudomonadota</taxon>
        <taxon>Betaproteobacteria</taxon>
        <taxon>Rhodocyclales</taxon>
        <taxon>Zoogloeaceae</taxon>
        <taxon>Uliginosibacterium</taxon>
    </lineage>
</organism>